<feature type="transmembrane region" description="Helical" evidence="1">
    <location>
        <begin position="37"/>
        <end position="61"/>
    </location>
</feature>
<dbReference type="Proteomes" id="UP000320421">
    <property type="component" value="Chromosome"/>
</dbReference>
<proteinExistence type="predicted"/>
<evidence type="ECO:0000256" key="1">
    <source>
        <dbReference type="SAM" id="Phobius"/>
    </source>
</evidence>
<organism evidence="2 3">
    <name type="scientific">Gimesia chilikensis</name>
    <dbReference type="NCBI Taxonomy" id="2605989"/>
    <lineage>
        <taxon>Bacteria</taxon>
        <taxon>Pseudomonadati</taxon>
        <taxon>Planctomycetota</taxon>
        <taxon>Planctomycetia</taxon>
        <taxon>Planctomycetales</taxon>
        <taxon>Planctomycetaceae</taxon>
        <taxon>Gimesia</taxon>
    </lineage>
</organism>
<sequence>MKPSVSCGCQSVSRQSACAVEHPPSQSRLAWFRQASMTLISAFLLILMPKCPLCLAAWITWLTGVGLSLTVASWLRLFLIGGSSGVLILVILIRLRRVFATRLTTERTLLYHNQPELEKR</sequence>
<reference evidence="2 3" key="1">
    <citation type="submission" date="2019-02" db="EMBL/GenBank/DDBJ databases">
        <title>Deep-cultivation of Planctomycetes and their phenomic and genomic characterization uncovers novel biology.</title>
        <authorList>
            <person name="Wiegand S."/>
            <person name="Jogler M."/>
            <person name="Boedeker C."/>
            <person name="Pinto D."/>
            <person name="Vollmers J."/>
            <person name="Rivas-Marin E."/>
            <person name="Kohn T."/>
            <person name="Peeters S.H."/>
            <person name="Heuer A."/>
            <person name="Rast P."/>
            <person name="Oberbeckmann S."/>
            <person name="Bunk B."/>
            <person name="Jeske O."/>
            <person name="Meyerdierks A."/>
            <person name="Storesund J.E."/>
            <person name="Kallscheuer N."/>
            <person name="Luecker S."/>
            <person name="Lage O.M."/>
            <person name="Pohl T."/>
            <person name="Merkel B.J."/>
            <person name="Hornburger P."/>
            <person name="Mueller R.-W."/>
            <person name="Bruemmer F."/>
            <person name="Labrenz M."/>
            <person name="Spormann A.M."/>
            <person name="Op den Camp H."/>
            <person name="Overmann J."/>
            <person name="Amann R."/>
            <person name="Jetten M.S.M."/>
            <person name="Mascher T."/>
            <person name="Medema M.H."/>
            <person name="Devos D.P."/>
            <person name="Kaster A.-K."/>
            <person name="Ovreas L."/>
            <person name="Rohde M."/>
            <person name="Galperin M.Y."/>
            <person name="Jogler C."/>
        </authorList>
    </citation>
    <scope>NUCLEOTIDE SEQUENCE [LARGE SCALE GENOMIC DNA]</scope>
    <source>
        <strain evidence="2 3">HG66A1</strain>
    </source>
</reference>
<accession>A0A517PRV3</accession>
<keyword evidence="3" id="KW-1185">Reference proteome</keyword>
<gene>
    <name evidence="2" type="ORF">HG66A1_38960</name>
</gene>
<protein>
    <submittedName>
        <fullName evidence="2">Uncharacterized protein</fullName>
    </submittedName>
</protein>
<dbReference type="AlphaFoldDB" id="A0A517PRV3"/>
<evidence type="ECO:0000313" key="2">
    <source>
        <dbReference type="EMBL" id="QDT22090.1"/>
    </source>
</evidence>
<dbReference type="RefSeq" id="WP_145187397.1">
    <property type="nucleotide sequence ID" value="NZ_CP036266.1"/>
</dbReference>
<dbReference type="EMBL" id="CP036266">
    <property type="protein sequence ID" value="QDT22090.1"/>
    <property type="molecule type" value="Genomic_DNA"/>
</dbReference>
<feature type="transmembrane region" description="Helical" evidence="1">
    <location>
        <begin position="73"/>
        <end position="93"/>
    </location>
</feature>
<evidence type="ECO:0000313" key="3">
    <source>
        <dbReference type="Proteomes" id="UP000320421"/>
    </source>
</evidence>
<keyword evidence="1" id="KW-0472">Membrane</keyword>
<dbReference type="OrthoDB" id="290669at2"/>
<keyword evidence="1" id="KW-0812">Transmembrane</keyword>
<keyword evidence="1" id="KW-1133">Transmembrane helix</keyword>
<name>A0A517PRV3_9PLAN</name>